<reference evidence="2 3" key="1">
    <citation type="journal article" date="2013" name="Genome Announc.">
        <title>Genome Sequence of the Obligate Gammaproteobacterial Methanotroph Methylomicrobium album Strain BG8.</title>
        <authorList>
            <person name="Kits K.D."/>
            <person name="Kalyuzhnaya M.G."/>
            <person name="Klotz M.G."/>
            <person name="Jetten M.S."/>
            <person name="Op den Camp H.J."/>
            <person name="Vuilleumier S."/>
            <person name="Bringel F."/>
            <person name="Dispirito A.A."/>
            <person name="Murrell J.C."/>
            <person name="Bruce D."/>
            <person name="Cheng J.F."/>
            <person name="Copeland A."/>
            <person name="Goodwin L."/>
            <person name="Hauser L."/>
            <person name="Lajus A."/>
            <person name="Land M.L."/>
            <person name="Lapidus A."/>
            <person name="Lucas S."/>
            <person name="Medigue C."/>
            <person name="Pitluck S."/>
            <person name="Woyke T."/>
            <person name="Zeytun A."/>
            <person name="Stein L.Y."/>
        </authorList>
    </citation>
    <scope>NUCLEOTIDE SEQUENCE [LARGE SCALE GENOMIC DNA]</scope>
    <source>
        <strain evidence="2 3">BG8</strain>
    </source>
</reference>
<dbReference type="HOGENOM" id="CLU_2465446_0_0_6"/>
<dbReference type="STRING" id="686340.Metal_2376"/>
<evidence type="ECO:0000313" key="2">
    <source>
        <dbReference type="EMBL" id="EIC30101.1"/>
    </source>
</evidence>
<proteinExistence type="predicted"/>
<dbReference type="RefSeq" id="WP_005372507.1">
    <property type="nucleotide sequence ID" value="NZ_CM001475.1"/>
</dbReference>
<organism evidence="2 3">
    <name type="scientific">Methylomicrobium album BG8</name>
    <dbReference type="NCBI Taxonomy" id="686340"/>
    <lineage>
        <taxon>Bacteria</taxon>
        <taxon>Pseudomonadati</taxon>
        <taxon>Pseudomonadota</taxon>
        <taxon>Gammaproteobacteria</taxon>
        <taxon>Methylococcales</taxon>
        <taxon>Methylococcaceae</taxon>
        <taxon>Methylomicrobium</taxon>
    </lineage>
</organism>
<dbReference type="Proteomes" id="UP000005090">
    <property type="component" value="Chromosome"/>
</dbReference>
<name>H8GHE9_METAL</name>
<feature type="region of interest" description="Disordered" evidence="1">
    <location>
        <begin position="66"/>
        <end position="88"/>
    </location>
</feature>
<accession>H8GHE9</accession>
<feature type="compositionally biased region" description="Polar residues" evidence="1">
    <location>
        <begin position="78"/>
        <end position="88"/>
    </location>
</feature>
<protein>
    <submittedName>
        <fullName evidence="2">Uncharacterized protein</fullName>
    </submittedName>
</protein>
<sequence length="88" mass="9844">MNELNDLLPPYREGENQKQTYRKFQSALPTDIYVQLELDAAKRGLTFYKLVQSLLTLYANGRLQVKPNGIPAQGHGPASSSETAHVQN</sequence>
<dbReference type="EMBL" id="CM001475">
    <property type="protein sequence ID" value="EIC30101.1"/>
    <property type="molecule type" value="Genomic_DNA"/>
</dbReference>
<dbReference type="AlphaFoldDB" id="H8GHE9"/>
<evidence type="ECO:0000256" key="1">
    <source>
        <dbReference type="SAM" id="MobiDB-lite"/>
    </source>
</evidence>
<evidence type="ECO:0000313" key="3">
    <source>
        <dbReference type="Proteomes" id="UP000005090"/>
    </source>
</evidence>
<keyword evidence="3" id="KW-1185">Reference proteome</keyword>
<gene>
    <name evidence="2" type="ORF">Metal_2376</name>
</gene>